<dbReference type="EMBL" id="JBJHZX010000001">
    <property type="protein sequence ID" value="MFL0194060.1"/>
    <property type="molecule type" value="Genomic_DNA"/>
</dbReference>
<keyword evidence="3" id="KW-1185">Reference proteome</keyword>
<feature type="coiled-coil region" evidence="1">
    <location>
        <begin position="184"/>
        <end position="211"/>
    </location>
</feature>
<keyword evidence="1" id="KW-0175">Coiled coil</keyword>
<dbReference type="RefSeq" id="WP_406790183.1">
    <property type="nucleotide sequence ID" value="NZ_JBJHZX010000001.1"/>
</dbReference>
<protein>
    <submittedName>
        <fullName evidence="2">Nucleotide exchange factor GrpE</fullName>
    </submittedName>
</protein>
<dbReference type="Pfam" id="PF01025">
    <property type="entry name" value="GrpE"/>
    <property type="match status" value="1"/>
</dbReference>
<proteinExistence type="predicted"/>
<comment type="caution">
    <text evidence="2">The sequence shown here is derived from an EMBL/GenBank/DDBJ whole genome shotgun (WGS) entry which is preliminary data.</text>
</comment>
<sequence>MDDISQEAAKFKQQFQYDFQQFNTLKNEYYEWFERCNKFSEKVERCLESVSIIISDFNSQYKKLEEVFVTENNKKFYDGKIKGISMVLKMLNNVVDINCKIFHNILVMNMPVLIRFDEIEKKDLLQIQHVANENYNNICNIRNKRDELIKDYFKFVNVYLLNIIDGIKAGIDYVSSTEENDEIIKLIEGVYEKLLEKMEDLLKQLDISRIDVKKFEMYNYMIHQVFDVQETNNSDIDGRIYEITKYGYIYKDTIYMDDYRHIVRPAEVIVYKYMYK</sequence>
<accession>A0ABW8SDN8</accession>
<organism evidence="2 3">
    <name type="scientific">Candidatus Clostridium eludens</name>
    <dbReference type="NCBI Taxonomy" id="3381663"/>
    <lineage>
        <taxon>Bacteria</taxon>
        <taxon>Bacillati</taxon>
        <taxon>Bacillota</taxon>
        <taxon>Clostridia</taxon>
        <taxon>Eubacteriales</taxon>
        <taxon>Clostridiaceae</taxon>
        <taxon>Clostridium</taxon>
    </lineage>
</organism>
<name>A0ABW8SDN8_9CLOT</name>
<dbReference type="Proteomes" id="UP001623660">
    <property type="component" value="Unassembled WGS sequence"/>
</dbReference>
<evidence type="ECO:0000313" key="2">
    <source>
        <dbReference type="EMBL" id="MFL0194060.1"/>
    </source>
</evidence>
<gene>
    <name evidence="2" type="ORF">ACJDU8_00425</name>
</gene>
<evidence type="ECO:0000313" key="3">
    <source>
        <dbReference type="Proteomes" id="UP001623660"/>
    </source>
</evidence>
<evidence type="ECO:0000256" key="1">
    <source>
        <dbReference type="SAM" id="Coils"/>
    </source>
</evidence>
<dbReference type="InterPro" id="IPR000740">
    <property type="entry name" value="GrpE"/>
</dbReference>
<reference evidence="2 3" key="1">
    <citation type="submission" date="2024-11" db="EMBL/GenBank/DDBJ databases">
        <authorList>
            <person name="Heng Y.C."/>
            <person name="Lim A.C.H."/>
            <person name="Lee J.K.Y."/>
            <person name="Kittelmann S."/>
        </authorList>
    </citation>
    <scope>NUCLEOTIDE SEQUENCE [LARGE SCALE GENOMIC DNA]</scope>
    <source>
        <strain evidence="2 3">WILCCON 0269</strain>
    </source>
</reference>